<evidence type="ECO:0000313" key="2">
    <source>
        <dbReference type="Proteomes" id="UP000053825"/>
    </source>
</evidence>
<dbReference type="EMBL" id="KQ414637">
    <property type="protein sequence ID" value="KOC66918.1"/>
    <property type="molecule type" value="Genomic_DNA"/>
</dbReference>
<accession>A0A0L7R7V9</accession>
<evidence type="ECO:0000313" key="1">
    <source>
        <dbReference type="EMBL" id="KOC66918.1"/>
    </source>
</evidence>
<name>A0A0L7R7V9_9HYME</name>
<sequence>MKHKFVMLMGKAMGGGGGERRRWMVRLDDDSLWFIVLKEMNEDATGETTKQEDRKRERKR</sequence>
<keyword evidence="2" id="KW-1185">Reference proteome</keyword>
<proteinExistence type="predicted"/>
<protein>
    <submittedName>
        <fullName evidence="1">Uncharacterized protein</fullName>
    </submittedName>
</protein>
<organism evidence="1 2">
    <name type="scientific">Habropoda laboriosa</name>
    <dbReference type="NCBI Taxonomy" id="597456"/>
    <lineage>
        <taxon>Eukaryota</taxon>
        <taxon>Metazoa</taxon>
        <taxon>Ecdysozoa</taxon>
        <taxon>Arthropoda</taxon>
        <taxon>Hexapoda</taxon>
        <taxon>Insecta</taxon>
        <taxon>Pterygota</taxon>
        <taxon>Neoptera</taxon>
        <taxon>Endopterygota</taxon>
        <taxon>Hymenoptera</taxon>
        <taxon>Apocrita</taxon>
        <taxon>Aculeata</taxon>
        <taxon>Apoidea</taxon>
        <taxon>Anthophila</taxon>
        <taxon>Apidae</taxon>
        <taxon>Habropoda</taxon>
    </lineage>
</organism>
<gene>
    <name evidence="1" type="ORF">WH47_12345</name>
</gene>
<dbReference type="Proteomes" id="UP000053825">
    <property type="component" value="Unassembled WGS sequence"/>
</dbReference>
<dbReference type="AlphaFoldDB" id="A0A0L7R7V9"/>
<reference evidence="1 2" key="1">
    <citation type="submission" date="2015-07" db="EMBL/GenBank/DDBJ databases">
        <title>The genome of Habropoda laboriosa.</title>
        <authorList>
            <person name="Pan H."/>
            <person name="Kapheim K."/>
        </authorList>
    </citation>
    <scope>NUCLEOTIDE SEQUENCE [LARGE SCALE GENOMIC DNA]</scope>
    <source>
        <strain evidence="1">0110345459</strain>
    </source>
</reference>